<evidence type="ECO:0000256" key="3">
    <source>
        <dbReference type="ARBA" id="ARBA00023295"/>
    </source>
</evidence>
<evidence type="ECO:0000256" key="5">
    <source>
        <dbReference type="SAM" id="SignalP"/>
    </source>
</evidence>
<proteinExistence type="inferred from homology"/>
<keyword evidence="2 4" id="KW-0378">Hydrolase</keyword>
<dbReference type="EMBL" id="JAEUAX010000006">
    <property type="protein sequence ID" value="MBW9110729.1"/>
    <property type="molecule type" value="Genomic_DNA"/>
</dbReference>
<keyword evidence="3 4" id="KW-0326">Glycosidase</keyword>
<feature type="chain" id="PRO_5047252499" evidence="5">
    <location>
        <begin position="31"/>
        <end position="407"/>
    </location>
</feature>
<dbReference type="PANTHER" id="PTHR40079">
    <property type="entry name" value="MANNAN ENDO-1,4-BETA-MANNOSIDASE E-RELATED"/>
    <property type="match status" value="1"/>
</dbReference>
<gene>
    <name evidence="7" type="ORF">JNB61_13185</name>
</gene>
<sequence length="407" mass="41623">MSRIRRAGAAVAVAFGLLMGVIAVPTPASAATGTLALSPSAGPVGTSVTVTGAGFGRKRPGTVMAGTATAAFTTTASGTFRATVIIPATTAPALAVTATTVDAAATAWFAVSQQAPAAPTISSARLRFGVTTPGGATADAELDAVARLAGENPGLVLSYHDFAQSPPIAGLDSVAARGATSILTWEPWRWGGGATQASYSNAQVIAGAYDTYLQQWGASLAAWGKPVYVRYAHEMNGNWYPWSDGVNGNASGSYAAAWRHVHEVVTAAGATNVQWVWSPNVPYAGSTPLASVYPGSAYVDAVALDGYNWGTSQPWSSWVTPQALFADGLAQLRAMAPGKPIIVAETASAEAGGSKATWNADLVAHLAAQPDVTGLVWFHHDKEVDWRIDSTPGSASALASALAARRA</sequence>
<dbReference type="InterPro" id="IPR014756">
    <property type="entry name" value="Ig_E-set"/>
</dbReference>
<feature type="signal peptide" evidence="5">
    <location>
        <begin position="1"/>
        <end position="30"/>
    </location>
</feature>
<feature type="active site" description="Proton donor" evidence="4">
    <location>
        <position position="234"/>
    </location>
</feature>
<evidence type="ECO:0000256" key="2">
    <source>
        <dbReference type="ARBA" id="ARBA00022801"/>
    </source>
</evidence>
<evidence type="ECO:0000313" key="7">
    <source>
        <dbReference type="EMBL" id="MBW9110729.1"/>
    </source>
</evidence>
<evidence type="ECO:0000256" key="1">
    <source>
        <dbReference type="ARBA" id="ARBA00007754"/>
    </source>
</evidence>
<comment type="caution">
    <text evidence="7">The sequence shown here is derived from an EMBL/GenBank/DDBJ whole genome shotgun (WGS) entry which is preliminary data.</text>
</comment>
<dbReference type="InterPro" id="IPR022790">
    <property type="entry name" value="GH26_dom"/>
</dbReference>
<dbReference type="PROSITE" id="PS51764">
    <property type="entry name" value="GH26"/>
    <property type="match status" value="1"/>
</dbReference>
<dbReference type="SUPFAM" id="SSF51445">
    <property type="entry name" value="(Trans)glycosidases"/>
    <property type="match status" value="1"/>
</dbReference>
<dbReference type="SUPFAM" id="SSF81296">
    <property type="entry name" value="E set domains"/>
    <property type="match status" value="1"/>
</dbReference>
<evidence type="ECO:0000259" key="6">
    <source>
        <dbReference type="PROSITE" id="PS51764"/>
    </source>
</evidence>
<dbReference type="InterPro" id="IPR017853">
    <property type="entry name" value="GH"/>
</dbReference>
<feature type="active site" description="Nucleophile" evidence="4">
    <location>
        <position position="345"/>
    </location>
</feature>
<dbReference type="Proteomes" id="UP000777440">
    <property type="component" value="Unassembled WGS sequence"/>
</dbReference>
<keyword evidence="8" id="KW-1185">Reference proteome</keyword>
<dbReference type="InterPro" id="IPR013783">
    <property type="entry name" value="Ig-like_fold"/>
</dbReference>
<accession>A0ABS7I294</accession>
<dbReference type="PANTHER" id="PTHR40079:SF4">
    <property type="entry name" value="GH26 DOMAIN-CONTAINING PROTEIN-RELATED"/>
    <property type="match status" value="1"/>
</dbReference>
<dbReference type="Gene3D" id="3.20.20.80">
    <property type="entry name" value="Glycosidases"/>
    <property type="match status" value="1"/>
</dbReference>
<dbReference type="Gene3D" id="2.60.40.10">
    <property type="entry name" value="Immunoglobulins"/>
    <property type="match status" value="1"/>
</dbReference>
<dbReference type="RefSeq" id="WP_220339918.1">
    <property type="nucleotide sequence ID" value="NZ_JAEUAX010000006.1"/>
</dbReference>
<feature type="domain" description="GH26" evidence="6">
    <location>
        <begin position="111"/>
        <end position="407"/>
    </location>
</feature>
<dbReference type="InterPro" id="IPR000805">
    <property type="entry name" value="Glyco_hydro_26"/>
</dbReference>
<reference evidence="7 8" key="1">
    <citation type="journal article" date="2021" name="MBio">
        <title>Poor Competitiveness of Bradyrhizobium in Pigeon Pea Root Colonization in Indian Soils.</title>
        <authorList>
            <person name="Chalasani D."/>
            <person name="Basu A."/>
            <person name="Pullabhotla S.V.S.R.N."/>
            <person name="Jorrin B."/>
            <person name="Neal A.L."/>
            <person name="Poole P.S."/>
            <person name="Podile A.R."/>
            <person name="Tkacz A."/>
        </authorList>
    </citation>
    <scope>NUCLEOTIDE SEQUENCE [LARGE SCALE GENOMIC DNA]</scope>
    <source>
        <strain evidence="7 8">HU12</strain>
    </source>
</reference>
<dbReference type="Pfam" id="PF02156">
    <property type="entry name" value="Glyco_hydro_26"/>
    <property type="match status" value="1"/>
</dbReference>
<evidence type="ECO:0000313" key="8">
    <source>
        <dbReference type="Proteomes" id="UP000777440"/>
    </source>
</evidence>
<name>A0ABS7I294_9MICO</name>
<keyword evidence="5" id="KW-0732">Signal</keyword>
<organism evidence="7 8">
    <name type="scientific">Microbacterium ureisolvens</name>
    <dbReference type="NCBI Taxonomy" id="2781186"/>
    <lineage>
        <taxon>Bacteria</taxon>
        <taxon>Bacillati</taxon>
        <taxon>Actinomycetota</taxon>
        <taxon>Actinomycetes</taxon>
        <taxon>Micrococcales</taxon>
        <taxon>Microbacteriaceae</taxon>
        <taxon>Microbacterium</taxon>
    </lineage>
</organism>
<dbReference type="PRINTS" id="PR00739">
    <property type="entry name" value="GLHYDRLASE26"/>
</dbReference>
<comment type="similarity">
    <text evidence="1 4">Belongs to the glycosyl hydrolase 26 family.</text>
</comment>
<evidence type="ECO:0000256" key="4">
    <source>
        <dbReference type="PROSITE-ProRule" id="PRU01100"/>
    </source>
</evidence>
<protein>
    <submittedName>
        <fullName evidence="7">Beta-mannanase</fullName>
    </submittedName>
</protein>